<keyword evidence="6" id="KW-0472">Membrane</keyword>
<keyword evidence="4" id="KW-0106">Calcium</keyword>
<evidence type="ECO:0008006" key="9">
    <source>
        <dbReference type="Google" id="ProtNLM"/>
    </source>
</evidence>
<dbReference type="Pfam" id="PF18884">
    <property type="entry name" value="TSP3_bac"/>
    <property type="match status" value="1"/>
</dbReference>
<evidence type="ECO:0000256" key="1">
    <source>
        <dbReference type="ARBA" id="ARBA00004613"/>
    </source>
</evidence>
<sequence length="306" mass="33016">MSEPIIHVIPEQYYGGGGPRVKMVKPAVGVAGRPSAPRKLSRTTLFIIVAGILFLITVGGAGWYFTRGLRAPTSALEAPPPPPEVSAPEAPAVEAPSALVTPEVSPIPAEPETPTPTPTQPEPFADTDQDGLTESEERLYQSDPVRPDMDNDGFLDGHEVINLYNPAGIAPEKLEAAGLAKQYSRETGAYNLLIPARWQAAPSPEDQNAVFVSDEGGKRIFELRVIDNAGRLSLEDWYQSQRLAVSGTPKPWVTNKSGLTGLTSADEAKAYFAGRSSIYEIMFAEGQNPAEYKTTFGTMLNSFMVR</sequence>
<keyword evidence="6" id="KW-1133">Transmembrane helix</keyword>
<evidence type="ECO:0000256" key="4">
    <source>
        <dbReference type="ARBA" id="ARBA00022837"/>
    </source>
</evidence>
<reference evidence="7 8" key="1">
    <citation type="journal article" date="2015" name="Nature">
        <title>rRNA introns, odd ribosomes, and small enigmatic genomes across a large radiation of phyla.</title>
        <authorList>
            <person name="Brown C.T."/>
            <person name="Hug L.A."/>
            <person name="Thomas B.C."/>
            <person name="Sharon I."/>
            <person name="Castelle C.J."/>
            <person name="Singh A."/>
            <person name="Wilkins M.J."/>
            <person name="Williams K.H."/>
            <person name="Banfield J.F."/>
        </authorList>
    </citation>
    <scope>NUCLEOTIDE SEQUENCE [LARGE SCALE GENOMIC DNA]</scope>
</reference>
<feature type="compositionally biased region" description="Basic and acidic residues" evidence="5">
    <location>
        <begin position="135"/>
        <end position="153"/>
    </location>
</feature>
<dbReference type="Proteomes" id="UP000033982">
    <property type="component" value="Unassembled WGS sequence"/>
</dbReference>
<organism evidence="7 8">
    <name type="scientific">Candidatus Magasanikbacteria bacterium GW2011_GWA2_50_22</name>
    <dbReference type="NCBI Taxonomy" id="1619043"/>
    <lineage>
        <taxon>Bacteria</taxon>
        <taxon>Candidatus Magasanikiibacteriota</taxon>
    </lineage>
</organism>
<evidence type="ECO:0000313" key="8">
    <source>
        <dbReference type="Proteomes" id="UP000033982"/>
    </source>
</evidence>
<dbReference type="InterPro" id="IPR018247">
    <property type="entry name" value="EF_Hand_1_Ca_BS"/>
</dbReference>
<feature type="compositionally biased region" description="Acidic residues" evidence="5">
    <location>
        <begin position="125"/>
        <end position="134"/>
    </location>
</feature>
<dbReference type="InterPro" id="IPR059100">
    <property type="entry name" value="TSP3_bac"/>
</dbReference>
<accession>A0A0G1WF19</accession>
<keyword evidence="3" id="KW-0732">Signal</keyword>
<evidence type="ECO:0000256" key="6">
    <source>
        <dbReference type="SAM" id="Phobius"/>
    </source>
</evidence>
<keyword evidence="6" id="KW-0812">Transmembrane</keyword>
<evidence type="ECO:0000313" key="7">
    <source>
        <dbReference type="EMBL" id="KKW17391.1"/>
    </source>
</evidence>
<protein>
    <recommendedName>
        <fullName evidence="9">EF-hand domain-containing protein</fullName>
    </recommendedName>
</protein>
<keyword evidence="2" id="KW-0964">Secreted</keyword>
<comment type="caution">
    <text evidence="7">The sequence shown here is derived from an EMBL/GenBank/DDBJ whole genome shotgun (WGS) entry which is preliminary data.</text>
</comment>
<dbReference type="EMBL" id="LCQN01000004">
    <property type="protein sequence ID" value="KKW17391.1"/>
    <property type="molecule type" value="Genomic_DNA"/>
</dbReference>
<evidence type="ECO:0000256" key="5">
    <source>
        <dbReference type="SAM" id="MobiDB-lite"/>
    </source>
</evidence>
<gene>
    <name evidence="7" type="ORF">UY58_C0004G0015</name>
</gene>
<feature type="compositionally biased region" description="Pro residues" evidence="5">
    <location>
        <begin position="108"/>
        <end position="121"/>
    </location>
</feature>
<name>A0A0G1WF19_9BACT</name>
<evidence type="ECO:0000256" key="2">
    <source>
        <dbReference type="ARBA" id="ARBA00022525"/>
    </source>
</evidence>
<proteinExistence type="predicted"/>
<dbReference type="AlphaFoldDB" id="A0A0G1WF19"/>
<comment type="subcellular location">
    <subcellularLocation>
        <location evidence="1">Secreted</location>
    </subcellularLocation>
</comment>
<feature type="compositionally biased region" description="Low complexity" evidence="5">
    <location>
        <begin position="86"/>
        <end position="107"/>
    </location>
</feature>
<evidence type="ECO:0000256" key="3">
    <source>
        <dbReference type="ARBA" id="ARBA00022729"/>
    </source>
</evidence>
<feature type="region of interest" description="Disordered" evidence="5">
    <location>
        <begin position="75"/>
        <end position="153"/>
    </location>
</feature>
<feature type="transmembrane region" description="Helical" evidence="6">
    <location>
        <begin position="43"/>
        <end position="65"/>
    </location>
</feature>
<dbReference type="PROSITE" id="PS00018">
    <property type="entry name" value="EF_HAND_1"/>
    <property type="match status" value="1"/>
</dbReference>